<keyword evidence="4" id="KW-1185">Reference proteome</keyword>
<organism evidence="3 4">
    <name type="scientific">Suillus placidus</name>
    <dbReference type="NCBI Taxonomy" id="48579"/>
    <lineage>
        <taxon>Eukaryota</taxon>
        <taxon>Fungi</taxon>
        <taxon>Dikarya</taxon>
        <taxon>Basidiomycota</taxon>
        <taxon>Agaricomycotina</taxon>
        <taxon>Agaricomycetes</taxon>
        <taxon>Agaricomycetidae</taxon>
        <taxon>Boletales</taxon>
        <taxon>Suillineae</taxon>
        <taxon>Suillaceae</taxon>
        <taxon>Suillus</taxon>
    </lineage>
</organism>
<evidence type="ECO:0000256" key="1">
    <source>
        <dbReference type="SAM" id="MobiDB-lite"/>
    </source>
</evidence>
<dbReference type="GO" id="GO:0008168">
    <property type="term" value="F:methyltransferase activity"/>
    <property type="evidence" value="ECO:0007669"/>
    <property type="project" value="TreeGrafter"/>
</dbReference>
<evidence type="ECO:0000259" key="2">
    <source>
        <dbReference type="Pfam" id="PF13649"/>
    </source>
</evidence>
<dbReference type="SUPFAM" id="SSF53335">
    <property type="entry name" value="S-adenosyl-L-methionine-dependent methyltransferases"/>
    <property type="match status" value="1"/>
</dbReference>
<feature type="compositionally biased region" description="Low complexity" evidence="1">
    <location>
        <begin position="414"/>
        <end position="458"/>
    </location>
</feature>
<feature type="region of interest" description="Disordered" evidence="1">
    <location>
        <begin position="406"/>
        <end position="466"/>
    </location>
</feature>
<name>A0A9P7CYP7_9AGAM</name>
<dbReference type="InterPro" id="IPR041698">
    <property type="entry name" value="Methyltransf_25"/>
</dbReference>
<dbReference type="Pfam" id="PF13649">
    <property type="entry name" value="Methyltransf_25"/>
    <property type="match status" value="1"/>
</dbReference>
<reference evidence="3" key="1">
    <citation type="journal article" date="2020" name="New Phytol.">
        <title>Comparative genomics reveals dynamic genome evolution in host specialist ectomycorrhizal fungi.</title>
        <authorList>
            <person name="Lofgren L.A."/>
            <person name="Nguyen N.H."/>
            <person name="Vilgalys R."/>
            <person name="Ruytinx J."/>
            <person name="Liao H.L."/>
            <person name="Branco S."/>
            <person name="Kuo A."/>
            <person name="LaButti K."/>
            <person name="Lipzen A."/>
            <person name="Andreopoulos W."/>
            <person name="Pangilinan J."/>
            <person name="Riley R."/>
            <person name="Hundley H."/>
            <person name="Na H."/>
            <person name="Barry K."/>
            <person name="Grigoriev I.V."/>
            <person name="Stajich J.E."/>
            <person name="Kennedy P.G."/>
        </authorList>
    </citation>
    <scope>NUCLEOTIDE SEQUENCE</scope>
    <source>
        <strain evidence="3">DOB743</strain>
    </source>
</reference>
<dbReference type="PANTHER" id="PTHR43591">
    <property type="entry name" value="METHYLTRANSFERASE"/>
    <property type="match status" value="1"/>
</dbReference>
<sequence length="530" mass="56848">MAFMAIMECSEMDDVAGKAVSAVVGATLDKEKLVRDQAFQAVGLFLHYLYTLVSQLEAASTEDGGEDVPARLPGAYTQAGLVKSAMGAAAVLTGWAVSSLGTMEGRSLLLMRLRMRMCKEIGERHVQDNSTPSDPALALNVHGGIDTSSRLHHRFRRQQVPYPRSYQRKVVDLDAIDTLLTRQMSGGSLTWHAFPQSWNEQPAQEPLKRILDVGCGDGVWVIEAAKYWKGCQVVGLDIVSLHPDLAHLSRDKDLPKRMSWVQANLYVHPPSPYPALISRSLEGLPFPNESFNFVHVKRIARGVPENMWDDLFEEISRVMKPGPAFEVVEEDLSFPGRSDGEGSEVGTLRSNISMSTYSLSPGTESGRRSAVKSMSSLSDFIRAVTTPDSVPSIIINARSYRSIADDSPISILDPPSTATTPSPSSPSHPLHSSSSSQSTFLSFSSYSSTPTPSMMNTTPRPPPSHEFNKAVQAVLMEPTLTPFFAGVGSITSSGSGSSSASLFTSSAASGVALSTSPSSGNGNGASSTSS</sequence>
<accession>A0A9P7CYP7</accession>
<dbReference type="Proteomes" id="UP000714275">
    <property type="component" value="Unassembled WGS sequence"/>
</dbReference>
<dbReference type="CDD" id="cd02440">
    <property type="entry name" value="AdoMet_MTases"/>
    <property type="match status" value="1"/>
</dbReference>
<dbReference type="OrthoDB" id="2691582at2759"/>
<comment type="caution">
    <text evidence="3">The sequence shown here is derived from an EMBL/GenBank/DDBJ whole genome shotgun (WGS) entry which is preliminary data.</text>
</comment>
<dbReference type="EMBL" id="JABBWD010000056">
    <property type="protein sequence ID" value="KAG1771907.1"/>
    <property type="molecule type" value="Genomic_DNA"/>
</dbReference>
<feature type="region of interest" description="Disordered" evidence="1">
    <location>
        <begin position="510"/>
        <end position="530"/>
    </location>
</feature>
<dbReference type="Gene3D" id="3.40.50.150">
    <property type="entry name" value="Vaccinia Virus protein VP39"/>
    <property type="match status" value="1"/>
</dbReference>
<dbReference type="AlphaFoldDB" id="A0A9P7CYP7"/>
<evidence type="ECO:0000313" key="4">
    <source>
        <dbReference type="Proteomes" id="UP000714275"/>
    </source>
</evidence>
<proteinExistence type="predicted"/>
<dbReference type="PANTHER" id="PTHR43591:SF24">
    <property type="entry name" value="2-METHOXY-6-POLYPRENYL-1,4-BENZOQUINOL METHYLASE, MITOCHONDRIAL"/>
    <property type="match status" value="1"/>
</dbReference>
<gene>
    <name evidence="3" type="ORF">EV702DRAFT_1281573</name>
</gene>
<evidence type="ECO:0000313" key="3">
    <source>
        <dbReference type="EMBL" id="KAG1771907.1"/>
    </source>
</evidence>
<feature type="domain" description="Methyltransferase" evidence="2">
    <location>
        <begin position="210"/>
        <end position="322"/>
    </location>
</feature>
<dbReference type="InterPro" id="IPR029063">
    <property type="entry name" value="SAM-dependent_MTases_sf"/>
</dbReference>
<protein>
    <recommendedName>
        <fullName evidence="2">Methyltransferase domain-containing protein</fullName>
    </recommendedName>
</protein>